<comment type="caution">
    <text evidence="1">The sequence shown here is derived from an EMBL/GenBank/DDBJ whole genome shotgun (WGS) entry which is preliminary data.</text>
</comment>
<proteinExistence type="predicted"/>
<dbReference type="AlphaFoldDB" id="A0AA42PRT5"/>
<sequence length="144" mass="16215">MSNYIYSPSLNLFYDADLEETYKKANSWPDDGLNVTDEIFSIFTGSAPEGKVRICGKDNRPAWGDIPPPTHDELVSIAEAEKQSRIEQANDYINSKQWPGKAAMGRLKDAEKEQYNAWLDYLDALEAVVTTSAPDIEWPTQPEV</sequence>
<organism evidence="1 2">
    <name type="scientific">Enterobacter bugandensis</name>
    <dbReference type="NCBI Taxonomy" id="881260"/>
    <lineage>
        <taxon>Bacteria</taxon>
        <taxon>Pseudomonadati</taxon>
        <taxon>Pseudomonadota</taxon>
        <taxon>Gammaproteobacteria</taxon>
        <taxon>Enterobacterales</taxon>
        <taxon>Enterobacteriaceae</taxon>
        <taxon>Enterobacter</taxon>
    </lineage>
</organism>
<dbReference type="RefSeq" id="WP_280028703.1">
    <property type="nucleotide sequence ID" value="NZ_JAOCAP010000004.1"/>
</dbReference>
<dbReference type="InterPro" id="IPR003458">
    <property type="entry name" value="Phage_T4_Gp38_tail_assem"/>
</dbReference>
<gene>
    <name evidence="1" type="ORF">N5C39_10555</name>
</gene>
<evidence type="ECO:0000313" key="1">
    <source>
        <dbReference type="EMBL" id="MDH1318803.1"/>
    </source>
</evidence>
<dbReference type="PANTHER" id="PTHR34413:SF1">
    <property type="entry name" value="CYTOPLASMIC PROTEIN"/>
    <property type="match status" value="1"/>
</dbReference>
<dbReference type="PANTHER" id="PTHR34413">
    <property type="entry name" value="PROPHAGE TAIL FIBER ASSEMBLY PROTEIN HOMOLOG TFAE-RELATED-RELATED"/>
    <property type="match status" value="1"/>
</dbReference>
<evidence type="ECO:0000313" key="2">
    <source>
        <dbReference type="Proteomes" id="UP001158416"/>
    </source>
</evidence>
<accession>A0AA42PRT5</accession>
<dbReference type="Proteomes" id="UP001158416">
    <property type="component" value="Unassembled WGS sequence"/>
</dbReference>
<name>A0AA42PRT5_9ENTR</name>
<dbReference type="Pfam" id="PF02413">
    <property type="entry name" value="Caudo_TAP"/>
    <property type="match status" value="1"/>
</dbReference>
<protein>
    <submittedName>
        <fullName evidence="1">Tail fiber assembly protein</fullName>
    </submittedName>
</protein>
<dbReference type="EMBL" id="JAOCAP010000004">
    <property type="protein sequence ID" value="MDH1318803.1"/>
    <property type="molecule type" value="Genomic_DNA"/>
</dbReference>
<dbReference type="InterPro" id="IPR051220">
    <property type="entry name" value="TFA_Chaperone"/>
</dbReference>
<reference evidence="1" key="1">
    <citation type="submission" date="2022-09" db="EMBL/GenBank/DDBJ databases">
        <title>Intensive care unit water sources are persistently colonized with multi-drug resistant bacteria and are the site of extensive horizontal gene transfer of antibiotic resistance genes.</title>
        <authorList>
            <person name="Diorio-Toth L."/>
        </authorList>
    </citation>
    <scope>NUCLEOTIDE SEQUENCE</scope>
    <source>
        <strain evidence="1">GD03936</strain>
    </source>
</reference>